<evidence type="ECO:0000313" key="2">
    <source>
        <dbReference type="EMBL" id="USQ75875.1"/>
    </source>
</evidence>
<dbReference type="EMBL" id="CP099490">
    <property type="protein sequence ID" value="USQ75875.1"/>
    <property type="molecule type" value="Genomic_DNA"/>
</dbReference>
<feature type="transmembrane region" description="Helical" evidence="1">
    <location>
        <begin position="157"/>
        <end position="187"/>
    </location>
</feature>
<proteinExistence type="predicted"/>
<keyword evidence="1" id="KW-0472">Membrane</keyword>
<accession>A0ABY4YHY2</accession>
<organism evidence="2 3">
    <name type="scientific">Ornithinimicrobium cryptoxanthini</name>
    <dbReference type="NCBI Taxonomy" id="2934161"/>
    <lineage>
        <taxon>Bacteria</taxon>
        <taxon>Bacillati</taxon>
        <taxon>Actinomycetota</taxon>
        <taxon>Actinomycetes</taxon>
        <taxon>Micrococcales</taxon>
        <taxon>Ornithinimicrobiaceae</taxon>
        <taxon>Ornithinimicrobium</taxon>
    </lineage>
</organism>
<keyword evidence="1" id="KW-0812">Transmembrane</keyword>
<gene>
    <name evidence="2" type="ORF">NF557_14915</name>
</gene>
<evidence type="ECO:0000256" key="1">
    <source>
        <dbReference type="SAM" id="Phobius"/>
    </source>
</evidence>
<feature type="transmembrane region" description="Helical" evidence="1">
    <location>
        <begin position="83"/>
        <end position="104"/>
    </location>
</feature>
<sequence length="203" mass="21297">MLTTRRSLVALVAICGALVLNAFVLSPLWILAPAEAFSDTVAIAAFPWSQRISWLLLTLLIPVIPAVLRAGGRGTPPAWVGPLVQITLAAQAATHFVQGFVMAWLLPLAPEVIDLTTDGGALQIALFTIWLSFLVVNVLFAVTLWRAGHSRVGAGLMMVGAVVTPMFGPFGAGLLALGLTVIAVGALRSRTAAPERVLSPTTL</sequence>
<keyword evidence="3" id="KW-1185">Reference proteome</keyword>
<dbReference type="Proteomes" id="UP001056535">
    <property type="component" value="Chromosome"/>
</dbReference>
<feature type="transmembrane region" description="Helical" evidence="1">
    <location>
        <begin position="54"/>
        <end position="71"/>
    </location>
</feature>
<keyword evidence="1" id="KW-1133">Transmembrane helix</keyword>
<evidence type="ECO:0000313" key="3">
    <source>
        <dbReference type="Proteomes" id="UP001056535"/>
    </source>
</evidence>
<name>A0ABY4YHY2_9MICO</name>
<reference evidence="2" key="1">
    <citation type="submission" date="2022-06" db="EMBL/GenBank/DDBJ databases">
        <title>Ornithinimicrobium JY.X270.</title>
        <authorList>
            <person name="Huang Y."/>
        </authorList>
    </citation>
    <scope>NUCLEOTIDE SEQUENCE</scope>
    <source>
        <strain evidence="2">JY.X270</strain>
    </source>
</reference>
<feature type="transmembrane region" description="Helical" evidence="1">
    <location>
        <begin position="124"/>
        <end position="145"/>
    </location>
</feature>
<protein>
    <submittedName>
        <fullName evidence="2">Uncharacterized protein</fullName>
    </submittedName>
</protein>
<dbReference type="RefSeq" id="WP_252620399.1">
    <property type="nucleotide sequence ID" value="NZ_CP099490.1"/>
</dbReference>